<evidence type="ECO:0000313" key="5">
    <source>
        <dbReference type="EMBL" id="PRY26047.1"/>
    </source>
</evidence>
<dbReference type="InterPro" id="IPR055170">
    <property type="entry name" value="GFO_IDH_MocA-like_dom"/>
</dbReference>
<gene>
    <name evidence="5" type="ORF">CLV78_101140</name>
</gene>
<dbReference type="InterPro" id="IPR050984">
    <property type="entry name" value="Gfo/Idh/MocA_domain"/>
</dbReference>
<evidence type="ECO:0000256" key="1">
    <source>
        <dbReference type="ARBA" id="ARBA00010928"/>
    </source>
</evidence>
<reference evidence="5 6" key="1">
    <citation type="submission" date="2018-03" db="EMBL/GenBank/DDBJ databases">
        <title>Genomic Encyclopedia of Archaeal and Bacterial Type Strains, Phase II (KMG-II): from individual species to whole genera.</title>
        <authorList>
            <person name="Goeker M."/>
        </authorList>
    </citation>
    <scope>NUCLEOTIDE SEQUENCE [LARGE SCALE GENOMIC DNA]</scope>
    <source>
        <strain evidence="5 6">DSM 29328</strain>
    </source>
</reference>
<keyword evidence="2" id="KW-0560">Oxidoreductase</keyword>
<dbReference type="InterPro" id="IPR000683">
    <property type="entry name" value="Gfo/Idh/MocA-like_OxRdtase_N"/>
</dbReference>
<name>A0A2T0RY12_9RHOB</name>
<dbReference type="PANTHER" id="PTHR22604:SF105">
    <property type="entry name" value="TRANS-1,2-DIHYDROBENZENE-1,2-DIOL DEHYDROGENASE"/>
    <property type="match status" value="1"/>
</dbReference>
<dbReference type="SUPFAM" id="SSF51735">
    <property type="entry name" value="NAD(P)-binding Rossmann-fold domains"/>
    <property type="match status" value="1"/>
</dbReference>
<dbReference type="EMBL" id="PVTD01000001">
    <property type="protein sequence ID" value="PRY26047.1"/>
    <property type="molecule type" value="Genomic_DNA"/>
</dbReference>
<dbReference type="Gene3D" id="3.40.50.720">
    <property type="entry name" value="NAD(P)-binding Rossmann-like Domain"/>
    <property type="match status" value="1"/>
</dbReference>
<feature type="domain" description="GFO/IDH/MocA-like oxidoreductase" evidence="4">
    <location>
        <begin position="133"/>
        <end position="246"/>
    </location>
</feature>
<dbReference type="InterPro" id="IPR036291">
    <property type="entry name" value="NAD(P)-bd_dom_sf"/>
</dbReference>
<dbReference type="SUPFAM" id="SSF55347">
    <property type="entry name" value="Glyceraldehyde-3-phosphate dehydrogenase-like, C-terminal domain"/>
    <property type="match status" value="1"/>
</dbReference>
<proteinExistence type="inferred from homology"/>
<organism evidence="5 6">
    <name type="scientific">Aliiruegeria haliotis</name>
    <dbReference type="NCBI Taxonomy" id="1280846"/>
    <lineage>
        <taxon>Bacteria</taxon>
        <taxon>Pseudomonadati</taxon>
        <taxon>Pseudomonadota</taxon>
        <taxon>Alphaproteobacteria</taxon>
        <taxon>Rhodobacterales</taxon>
        <taxon>Roseobacteraceae</taxon>
        <taxon>Aliiruegeria</taxon>
    </lineage>
</organism>
<protein>
    <submittedName>
        <fullName evidence="5">Putative dehydrogenase</fullName>
    </submittedName>
</protein>
<dbReference type="PANTHER" id="PTHR22604">
    <property type="entry name" value="OXIDOREDUCTASES"/>
    <property type="match status" value="1"/>
</dbReference>
<dbReference type="RefSeq" id="WP_106202856.1">
    <property type="nucleotide sequence ID" value="NZ_PVTD01000001.1"/>
</dbReference>
<evidence type="ECO:0000259" key="3">
    <source>
        <dbReference type="Pfam" id="PF01408"/>
    </source>
</evidence>
<dbReference type="GO" id="GO:0000166">
    <property type="term" value="F:nucleotide binding"/>
    <property type="evidence" value="ECO:0007669"/>
    <property type="project" value="InterPro"/>
</dbReference>
<dbReference type="Pfam" id="PF01408">
    <property type="entry name" value="GFO_IDH_MocA"/>
    <property type="match status" value="1"/>
</dbReference>
<evidence type="ECO:0000313" key="6">
    <source>
        <dbReference type="Proteomes" id="UP000239480"/>
    </source>
</evidence>
<feature type="domain" description="Gfo/Idh/MocA-like oxidoreductase N-terminal" evidence="3">
    <location>
        <begin position="4"/>
        <end position="120"/>
    </location>
</feature>
<comment type="caution">
    <text evidence="5">The sequence shown here is derived from an EMBL/GenBank/DDBJ whole genome shotgun (WGS) entry which is preliminary data.</text>
</comment>
<dbReference type="Proteomes" id="UP000239480">
    <property type="component" value="Unassembled WGS sequence"/>
</dbReference>
<accession>A0A2T0RY12</accession>
<dbReference type="GO" id="GO:0016491">
    <property type="term" value="F:oxidoreductase activity"/>
    <property type="evidence" value="ECO:0007669"/>
    <property type="project" value="UniProtKB-KW"/>
</dbReference>
<keyword evidence="6" id="KW-1185">Reference proteome</keyword>
<dbReference type="Gene3D" id="3.30.360.10">
    <property type="entry name" value="Dihydrodipicolinate Reductase, domain 2"/>
    <property type="match status" value="1"/>
</dbReference>
<evidence type="ECO:0000256" key="2">
    <source>
        <dbReference type="ARBA" id="ARBA00023002"/>
    </source>
</evidence>
<dbReference type="OrthoDB" id="9815825at2"/>
<evidence type="ECO:0000259" key="4">
    <source>
        <dbReference type="Pfam" id="PF22725"/>
    </source>
</evidence>
<dbReference type="AlphaFoldDB" id="A0A2T0RY12"/>
<sequence>MRVIRWGILGASKFAREHMGPAIHAARGARVEALATSSPDKAAAFEALFPGIRVHPSYDAMLADPQIDAIYIPLPNTLHVEWSLKAMKAGKAVLCEKPMTMEATEFDSLIAARDAAGVLAAEAYMVVQHPQWLRTRELIADGAIGPLHQVHGAFSYNNRADVKNIRNLAEMGGGAIRDIGVYPIGTTRFATGEEPEEISAQITYENGVDVLSRTQARFPSFHFSMLLSTRLAPYQEMTFHGESGLLRLAYPFNANVHGEARLDLIRPDGSILTERWPGLNQYVVQVEAFGESLRDGVPYPCPLEFSVGTQVMIDRMFAADPG</sequence>
<dbReference type="Pfam" id="PF22725">
    <property type="entry name" value="GFO_IDH_MocA_C3"/>
    <property type="match status" value="1"/>
</dbReference>
<comment type="similarity">
    <text evidence="1">Belongs to the Gfo/Idh/MocA family.</text>
</comment>